<evidence type="ECO:0000313" key="3">
    <source>
        <dbReference type="Proteomes" id="UP001194468"/>
    </source>
</evidence>
<dbReference type="AlphaFoldDB" id="A0AAD4BRE4"/>
<dbReference type="PANTHER" id="PTHR12894:SF27">
    <property type="entry name" value="TRANSFORMING GROWTH FACTOR-BETA RECEPTOR-ASSOCIATED PROTEIN 1"/>
    <property type="match status" value="1"/>
</dbReference>
<dbReference type="GO" id="GO:0034058">
    <property type="term" value="P:endosomal vesicle fusion"/>
    <property type="evidence" value="ECO:0007669"/>
    <property type="project" value="TreeGrafter"/>
</dbReference>
<dbReference type="EMBL" id="WHUW01000017">
    <property type="protein sequence ID" value="KAF8438018.1"/>
    <property type="molecule type" value="Genomic_DNA"/>
</dbReference>
<feature type="region of interest" description="Disordered" evidence="1">
    <location>
        <begin position="293"/>
        <end position="325"/>
    </location>
</feature>
<gene>
    <name evidence="2" type="ORF">L210DRAFT_2299991</name>
</gene>
<dbReference type="GO" id="GO:0006914">
    <property type="term" value="P:autophagy"/>
    <property type="evidence" value="ECO:0007669"/>
    <property type="project" value="TreeGrafter"/>
</dbReference>
<dbReference type="GO" id="GO:0016020">
    <property type="term" value="C:membrane"/>
    <property type="evidence" value="ECO:0007669"/>
    <property type="project" value="TreeGrafter"/>
</dbReference>
<feature type="region of interest" description="Disordered" evidence="1">
    <location>
        <begin position="198"/>
        <end position="232"/>
    </location>
</feature>
<protein>
    <submittedName>
        <fullName evidence="2">Uncharacterized protein</fullName>
    </submittedName>
</protein>
<keyword evidence="3" id="KW-1185">Reference proteome</keyword>
<organism evidence="2 3">
    <name type="scientific">Boletus edulis BED1</name>
    <dbReference type="NCBI Taxonomy" id="1328754"/>
    <lineage>
        <taxon>Eukaryota</taxon>
        <taxon>Fungi</taxon>
        <taxon>Dikarya</taxon>
        <taxon>Basidiomycota</taxon>
        <taxon>Agaricomycotina</taxon>
        <taxon>Agaricomycetes</taxon>
        <taxon>Agaricomycetidae</taxon>
        <taxon>Boletales</taxon>
        <taxon>Boletineae</taxon>
        <taxon>Boletaceae</taxon>
        <taxon>Boletoideae</taxon>
        <taxon>Boletus</taxon>
    </lineage>
</organism>
<sequence>MDIGHYNTIPLTYVNQIPWPALRSFRVAMGHSSYPRSAVLVLGQSSIYSLLPSTLFAQVESLLRNGRLAEAQALLERAEADLAEGSTSSSDQTLRYLHQCLAFAFLHQTRFREATTHFVKGAIDPRVTVSYFDELRPALFTEPPNHVDSSTNSRGVEGDAVEVEVWDGVREYMPDETSVDDIIATNLVRNYSPYLRPGAIPGSSAEDETADAEPSTSSDSHTKSGTRTHPATIAMREVLREEAVGMVKRILAAVLGSAENWSRDVIEAASTALALLYAHVGDIRSLLAVFAPPPSAPSKPSSRPVSRSSSRPPSRPGSTSHPYHSNGHQVSIPSLLLHTQHTPHLSQTISPNPPGPALPFRPGILAPVLSQMNLWGALVEMWKVCGDGGKVVDILAGLTEGTYVDAFVVDPLGQIFSILAPTRTDLSTSTVGVSLSLSEHERSSLVKKWAAWLAGKDVERGLKVAEETKETEKGLRKEPTSWSFFPSSGILMHSLQSDTWSG</sequence>
<dbReference type="PANTHER" id="PTHR12894">
    <property type="entry name" value="CNH DOMAIN CONTAINING"/>
    <property type="match status" value="1"/>
</dbReference>
<dbReference type="GO" id="GO:0005737">
    <property type="term" value="C:cytoplasm"/>
    <property type="evidence" value="ECO:0007669"/>
    <property type="project" value="TreeGrafter"/>
</dbReference>
<reference evidence="2" key="2">
    <citation type="journal article" date="2020" name="Nat. Commun.">
        <title>Large-scale genome sequencing of mycorrhizal fungi provides insights into the early evolution of symbiotic traits.</title>
        <authorList>
            <person name="Miyauchi S."/>
            <person name="Kiss E."/>
            <person name="Kuo A."/>
            <person name="Drula E."/>
            <person name="Kohler A."/>
            <person name="Sanchez-Garcia M."/>
            <person name="Morin E."/>
            <person name="Andreopoulos B."/>
            <person name="Barry K.W."/>
            <person name="Bonito G."/>
            <person name="Buee M."/>
            <person name="Carver A."/>
            <person name="Chen C."/>
            <person name="Cichocki N."/>
            <person name="Clum A."/>
            <person name="Culley D."/>
            <person name="Crous P.W."/>
            <person name="Fauchery L."/>
            <person name="Girlanda M."/>
            <person name="Hayes R.D."/>
            <person name="Keri Z."/>
            <person name="LaButti K."/>
            <person name="Lipzen A."/>
            <person name="Lombard V."/>
            <person name="Magnuson J."/>
            <person name="Maillard F."/>
            <person name="Murat C."/>
            <person name="Nolan M."/>
            <person name="Ohm R.A."/>
            <person name="Pangilinan J."/>
            <person name="Pereira M.F."/>
            <person name="Perotto S."/>
            <person name="Peter M."/>
            <person name="Pfister S."/>
            <person name="Riley R."/>
            <person name="Sitrit Y."/>
            <person name="Stielow J.B."/>
            <person name="Szollosi G."/>
            <person name="Zifcakova L."/>
            <person name="Stursova M."/>
            <person name="Spatafora J.W."/>
            <person name="Tedersoo L."/>
            <person name="Vaario L.M."/>
            <person name="Yamada A."/>
            <person name="Yan M."/>
            <person name="Wang P."/>
            <person name="Xu J."/>
            <person name="Bruns T."/>
            <person name="Baldrian P."/>
            <person name="Vilgalys R."/>
            <person name="Dunand C."/>
            <person name="Henrissat B."/>
            <person name="Grigoriev I.V."/>
            <person name="Hibbett D."/>
            <person name="Nagy L.G."/>
            <person name="Martin F.M."/>
        </authorList>
    </citation>
    <scope>NUCLEOTIDE SEQUENCE</scope>
    <source>
        <strain evidence="2">BED1</strain>
    </source>
</reference>
<reference evidence="2" key="1">
    <citation type="submission" date="2019-10" db="EMBL/GenBank/DDBJ databases">
        <authorList>
            <consortium name="DOE Joint Genome Institute"/>
            <person name="Kuo A."/>
            <person name="Miyauchi S."/>
            <person name="Kiss E."/>
            <person name="Drula E."/>
            <person name="Kohler A."/>
            <person name="Sanchez-Garcia M."/>
            <person name="Andreopoulos B."/>
            <person name="Barry K.W."/>
            <person name="Bonito G."/>
            <person name="Buee M."/>
            <person name="Carver A."/>
            <person name="Chen C."/>
            <person name="Cichocki N."/>
            <person name="Clum A."/>
            <person name="Culley D."/>
            <person name="Crous P.W."/>
            <person name="Fauchery L."/>
            <person name="Girlanda M."/>
            <person name="Hayes R."/>
            <person name="Keri Z."/>
            <person name="LaButti K."/>
            <person name="Lipzen A."/>
            <person name="Lombard V."/>
            <person name="Magnuson J."/>
            <person name="Maillard F."/>
            <person name="Morin E."/>
            <person name="Murat C."/>
            <person name="Nolan M."/>
            <person name="Ohm R."/>
            <person name="Pangilinan J."/>
            <person name="Pereira M."/>
            <person name="Perotto S."/>
            <person name="Peter M."/>
            <person name="Riley R."/>
            <person name="Sitrit Y."/>
            <person name="Stielow B."/>
            <person name="Szollosi G."/>
            <person name="Zifcakova L."/>
            <person name="Stursova M."/>
            <person name="Spatafora J.W."/>
            <person name="Tedersoo L."/>
            <person name="Vaario L.-M."/>
            <person name="Yamada A."/>
            <person name="Yan M."/>
            <person name="Wang P."/>
            <person name="Xu J."/>
            <person name="Bruns T."/>
            <person name="Baldrian P."/>
            <person name="Vilgalys R."/>
            <person name="Henrissat B."/>
            <person name="Grigoriev I.V."/>
            <person name="Hibbett D."/>
            <person name="Nagy L.G."/>
            <person name="Martin F.M."/>
        </authorList>
    </citation>
    <scope>NUCLEOTIDE SEQUENCE</scope>
    <source>
        <strain evidence="2">BED1</strain>
    </source>
</reference>
<evidence type="ECO:0000256" key="1">
    <source>
        <dbReference type="SAM" id="MobiDB-lite"/>
    </source>
</evidence>
<dbReference type="InterPro" id="IPR032914">
    <property type="entry name" value="Vam6/VPS39/TRAP1"/>
</dbReference>
<feature type="compositionally biased region" description="Polar residues" evidence="1">
    <location>
        <begin position="214"/>
        <end position="229"/>
    </location>
</feature>
<comment type="caution">
    <text evidence="2">The sequence shown here is derived from an EMBL/GenBank/DDBJ whole genome shotgun (WGS) entry which is preliminary data.</text>
</comment>
<dbReference type="Proteomes" id="UP001194468">
    <property type="component" value="Unassembled WGS sequence"/>
</dbReference>
<evidence type="ECO:0000313" key="2">
    <source>
        <dbReference type="EMBL" id="KAF8438018.1"/>
    </source>
</evidence>
<feature type="compositionally biased region" description="Low complexity" evidence="1">
    <location>
        <begin position="298"/>
        <end position="322"/>
    </location>
</feature>
<proteinExistence type="predicted"/>
<accession>A0AAD4BRE4</accession>
<name>A0AAD4BRE4_BOLED</name>